<evidence type="ECO:0000256" key="1">
    <source>
        <dbReference type="SAM" id="Phobius"/>
    </source>
</evidence>
<dbReference type="AlphaFoldDB" id="A0A420WM51"/>
<accession>A0A420WM51</accession>
<evidence type="ECO:0008006" key="4">
    <source>
        <dbReference type="Google" id="ProtNLM"/>
    </source>
</evidence>
<protein>
    <recommendedName>
        <fullName evidence="4">DUF4350 domain-containing protein</fullName>
    </recommendedName>
</protein>
<dbReference type="OrthoDB" id="7198805at2"/>
<name>A0A420WM51_9PROT</name>
<comment type="caution">
    <text evidence="2">The sequence shown here is derived from an EMBL/GenBank/DDBJ whole genome shotgun (WGS) entry which is preliminary data.</text>
</comment>
<evidence type="ECO:0000313" key="2">
    <source>
        <dbReference type="EMBL" id="RKQ72104.1"/>
    </source>
</evidence>
<keyword evidence="1" id="KW-1133">Transmembrane helix</keyword>
<gene>
    <name evidence="2" type="ORF">DES40_1441</name>
</gene>
<dbReference type="Proteomes" id="UP000282211">
    <property type="component" value="Unassembled WGS sequence"/>
</dbReference>
<feature type="transmembrane region" description="Helical" evidence="1">
    <location>
        <begin position="290"/>
        <end position="310"/>
    </location>
</feature>
<sequence length="427" mass="47339">MTHTNTLNQVEKGVSKTSQHLMGTGLIIGIVLIGMFSFTALIALSGYADDLRNKDNGQAHALSSSAIGFAGLKILLENLDVEIRTDSEKPLYGEIDTLRIYTLDSAYQTDGLDTLDPNDPKLIVLPKWSVMPMPKVQGWVQKLPYRDLQAARPLASNLETLTGELTINRIGKTGGDLTQEHVFSFVNNGTPYQGYHSRLQTFNSETLIPIITVEKDDILLAKVPDSQTYILSDPDFLNTAGLDKRSKARFSVSMLNYIMSETKTSSIRLDLSLHGISSKRNMIKLFTQPPFLSVTIIIMALIALLGWQAFIRFGDPKKGSDIDFGADRSIGPQSLASTTAEFLAIARREPLLMPDYAALIRKQAQYALQGQSRLSVSSDSLLDSRERGRNITPTFETLKTEANAVTQRHEMTRVATALQKWKKEITE</sequence>
<evidence type="ECO:0000313" key="3">
    <source>
        <dbReference type="Proteomes" id="UP000282211"/>
    </source>
</evidence>
<reference evidence="2 3" key="1">
    <citation type="submission" date="2018-10" db="EMBL/GenBank/DDBJ databases">
        <title>Genomic Encyclopedia of Type Strains, Phase IV (KMG-IV): sequencing the most valuable type-strain genomes for metagenomic binning, comparative biology and taxonomic classification.</title>
        <authorList>
            <person name="Goeker M."/>
        </authorList>
    </citation>
    <scope>NUCLEOTIDE SEQUENCE [LARGE SCALE GENOMIC DNA]</scope>
    <source>
        <strain evidence="2 3">DSM 22008</strain>
    </source>
</reference>
<dbReference type="EMBL" id="RBII01000001">
    <property type="protein sequence ID" value="RKQ72104.1"/>
    <property type="molecule type" value="Genomic_DNA"/>
</dbReference>
<dbReference type="RefSeq" id="WP_121100021.1">
    <property type="nucleotide sequence ID" value="NZ_RBII01000001.1"/>
</dbReference>
<feature type="transmembrane region" description="Helical" evidence="1">
    <location>
        <begin position="20"/>
        <end position="44"/>
    </location>
</feature>
<keyword evidence="1" id="KW-0812">Transmembrane</keyword>
<proteinExistence type="predicted"/>
<keyword evidence="1" id="KW-0472">Membrane</keyword>
<keyword evidence="3" id="KW-1185">Reference proteome</keyword>
<dbReference type="InParanoid" id="A0A420WM51"/>
<organism evidence="2 3">
    <name type="scientific">Litorimonas taeanensis</name>
    <dbReference type="NCBI Taxonomy" id="568099"/>
    <lineage>
        <taxon>Bacteria</taxon>
        <taxon>Pseudomonadati</taxon>
        <taxon>Pseudomonadota</taxon>
        <taxon>Alphaproteobacteria</taxon>
        <taxon>Maricaulales</taxon>
        <taxon>Robiginitomaculaceae</taxon>
    </lineage>
</organism>